<evidence type="ECO:0000313" key="1">
    <source>
        <dbReference type="EMBL" id="KAK7396488.1"/>
    </source>
</evidence>
<accession>A0AAN9SMU9</accession>
<organism evidence="1 2">
    <name type="scientific">Psophocarpus tetragonolobus</name>
    <name type="common">Winged bean</name>
    <name type="synonym">Dolichos tetragonolobus</name>
    <dbReference type="NCBI Taxonomy" id="3891"/>
    <lineage>
        <taxon>Eukaryota</taxon>
        <taxon>Viridiplantae</taxon>
        <taxon>Streptophyta</taxon>
        <taxon>Embryophyta</taxon>
        <taxon>Tracheophyta</taxon>
        <taxon>Spermatophyta</taxon>
        <taxon>Magnoliopsida</taxon>
        <taxon>eudicotyledons</taxon>
        <taxon>Gunneridae</taxon>
        <taxon>Pentapetalae</taxon>
        <taxon>rosids</taxon>
        <taxon>fabids</taxon>
        <taxon>Fabales</taxon>
        <taxon>Fabaceae</taxon>
        <taxon>Papilionoideae</taxon>
        <taxon>50 kb inversion clade</taxon>
        <taxon>NPAAA clade</taxon>
        <taxon>indigoferoid/millettioid clade</taxon>
        <taxon>Phaseoleae</taxon>
        <taxon>Psophocarpus</taxon>
    </lineage>
</organism>
<evidence type="ECO:0000313" key="2">
    <source>
        <dbReference type="Proteomes" id="UP001386955"/>
    </source>
</evidence>
<dbReference type="Proteomes" id="UP001386955">
    <property type="component" value="Unassembled WGS sequence"/>
</dbReference>
<comment type="caution">
    <text evidence="1">The sequence shown here is derived from an EMBL/GenBank/DDBJ whole genome shotgun (WGS) entry which is preliminary data.</text>
</comment>
<sequence>MGTFKIHVGRGRANSHEKKKRQSLCLKKTGSLEMAMKKISDTDARVWELAYEVRMMNGDAVEYCQRACSLQASKFGSCETVRSDRGMKLPAKRFVSPNLKYQNCKTYLFANSQKAKWFVNGVVLRLFRIGHKEA</sequence>
<protein>
    <submittedName>
        <fullName evidence="1">Uncharacterized protein</fullName>
    </submittedName>
</protein>
<dbReference type="AlphaFoldDB" id="A0AAN9SMU9"/>
<reference evidence="1 2" key="1">
    <citation type="submission" date="2024-01" db="EMBL/GenBank/DDBJ databases">
        <title>The genomes of 5 underutilized Papilionoideae crops provide insights into root nodulation and disease resistanc.</title>
        <authorList>
            <person name="Jiang F."/>
        </authorList>
    </citation>
    <scope>NUCLEOTIDE SEQUENCE [LARGE SCALE GENOMIC DNA]</scope>
    <source>
        <strain evidence="1">DUOXIRENSHENG_FW03</strain>
        <tissue evidence="1">Leaves</tissue>
    </source>
</reference>
<proteinExistence type="predicted"/>
<gene>
    <name evidence="1" type="ORF">VNO78_17530</name>
</gene>
<name>A0AAN9SMU9_PSOTE</name>
<dbReference type="EMBL" id="JAYMYS010000004">
    <property type="protein sequence ID" value="KAK7396488.1"/>
    <property type="molecule type" value="Genomic_DNA"/>
</dbReference>
<keyword evidence="2" id="KW-1185">Reference proteome</keyword>